<dbReference type="Proteomes" id="UP000783390">
    <property type="component" value="Unassembled WGS sequence"/>
</dbReference>
<proteinExistence type="predicted"/>
<accession>A0ABS4EXY9</accession>
<sequence length="95" mass="11195">MKITAIGMNDKMELEDNVLKIKGASTFKEKEYILENSKFNIVKFKDAKNRFLGGYFILEIETEGKVKVFNISFNYNERNNFKRILNILKDGYKED</sequence>
<dbReference type="RefSeq" id="WP_209795440.1">
    <property type="nucleotide sequence ID" value="NZ_JAGGJZ010000001.1"/>
</dbReference>
<organism evidence="1 2">
    <name type="scientific">Clostridium moniliforme</name>
    <dbReference type="NCBI Taxonomy" id="39489"/>
    <lineage>
        <taxon>Bacteria</taxon>
        <taxon>Bacillati</taxon>
        <taxon>Bacillota</taxon>
        <taxon>Clostridia</taxon>
        <taxon>Eubacteriales</taxon>
        <taxon>Clostridiaceae</taxon>
        <taxon>Clostridium</taxon>
    </lineage>
</organism>
<keyword evidence="2" id="KW-1185">Reference proteome</keyword>
<gene>
    <name evidence="1" type="ORF">J2Z53_000286</name>
</gene>
<evidence type="ECO:0000313" key="2">
    <source>
        <dbReference type="Proteomes" id="UP000783390"/>
    </source>
</evidence>
<dbReference type="EMBL" id="JAGGJZ010000001">
    <property type="protein sequence ID" value="MBP1888707.1"/>
    <property type="molecule type" value="Genomic_DNA"/>
</dbReference>
<name>A0ABS4EXY9_9CLOT</name>
<protein>
    <submittedName>
        <fullName evidence="1">Uncharacterized protein</fullName>
    </submittedName>
</protein>
<reference evidence="1 2" key="1">
    <citation type="submission" date="2021-03" db="EMBL/GenBank/DDBJ databases">
        <title>Genomic Encyclopedia of Type Strains, Phase IV (KMG-IV): sequencing the most valuable type-strain genomes for metagenomic binning, comparative biology and taxonomic classification.</title>
        <authorList>
            <person name="Goeker M."/>
        </authorList>
    </citation>
    <scope>NUCLEOTIDE SEQUENCE [LARGE SCALE GENOMIC DNA]</scope>
    <source>
        <strain evidence="1 2">DSM 3984</strain>
    </source>
</reference>
<comment type="caution">
    <text evidence="1">The sequence shown here is derived from an EMBL/GenBank/DDBJ whole genome shotgun (WGS) entry which is preliminary data.</text>
</comment>
<evidence type="ECO:0000313" key="1">
    <source>
        <dbReference type="EMBL" id="MBP1888707.1"/>
    </source>
</evidence>